<organism evidence="2 3">
    <name type="scientific">Streptosporangium album</name>
    <dbReference type="NCBI Taxonomy" id="47479"/>
    <lineage>
        <taxon>Bacteria</taxon>
        <taxon>Bacillati</taxon>
        <taxon>Actinomycetota</taxon>
        <taxon>Actinomycetes</taxon>
        <taxon>Streptosporangiales</taxon>
        <taxon>Streptosporangiaceae</taxon>
        <taxon>Streptosporangium</taxon>
    </lineage>
</organism>
<protein>
    <submittedName>
        <fullName evidence="2">Uncharacterized protein</fullName>
    </submittedName>
</protein>
<evidence type="ECO:0000256" key="1">
    <source>
        <dbReference type="SAM" id="MobiDB-lite"/>
    </source>
</evidence>
<feature type="compositionally biased region" description="Basic and acidic residues" evidence="1">
    <location>
        <begin position="1"/>
        <end position="14"/>
    </location>
</feature>
<feature type="region of interest" description="Disordered" evidence="1">
    <location>
        <begin position="1"/>
        <end position="47"/>
    </location>
</feature>
<dbReference type="AlphaFoldDB" id="A0A7W7S3X5"/>
<name>A0A7W7S3X5_9ACTN</name>
<proteinExistence type="predicted"/>
<dbReference type="Proteomes" id="UP000534286">
    <property type="component" value="Unassembled WGS sequence"/>
</dbReference>
<evidence type="ECO:0000313" key="3">
    <source>
        <dbReference type="Proteomes" id="UP000534286"/>
    </source>
</evidence>
<evidence type="ECO:0000313" key="2">
    <source>
        <dbReference type="EMBL" id="MBB4942773.1"/>
    </source>
</evidence>
<dbReference type="EMBL" id="JACHJU010000004">
    <property type="protein sequence ID" value="MBB4942773.1"/>
    <property type="molecule type" value="Genomic_DNA"/>
</dbReference>
<reference evidence="2 3" key="1">
    <citation type="submission" date="2020-08" db="EMBL/GenBank/DDBJ databases">
        <title>Sequencing the genomes of 1000 actinobacteria strains.</title>
        <authorList>
            <person name="Klenk H.-P."/>
        </authorList>
    </citation>
    <scope>NUCLEOTIDE SEQUENCE [LARGE SCALE GENOMIC DNA]</scope>
    <source>
        <strain evidence="2 3">DSM 43023</strain>
    </source>
</reference>
<sequence length="47" mass="4957">MSTRADTHADHGPDTPDTVVARARHRTCQPSDNFPDGTATQAIAPVA</sequence>
<comment type="caution">
    <text evidence="2">The sequence shown here is derived from an EMBL/GenBank/DDBJ whole genome shotgun (WGS) entry which is preliminary data.</text>
</comment>
<gene>
    <name evidence="2" type="ORF">FHR32_007173</name>
</gene>
<keyword evidence="3" id="KW-1185">Reference proteome</keyword>
<accession>A0A7W7S3X5</accession>
<dbReference type="RefSeq" id="WP_184758754.1">
    <property type="nucleotide sequence ID" value="NZ_BAABEK010000140.1"/>
</dbReference>